<dbReference type="GO" id="GO:0055085">
    <property type="term" value="P:transmembrane transport"/>
    <property type="evidence" value="ECO:0007669"/>
    <property type="project" value="InterPro"/>
</dbReference>
<dbReference type="InterPro" id="IPR006061">
    <property type="entry name" value="SBP_1_CS"/>
</dbReference>
<protein>
    <recommendedName>
        <fullName evidence="5">Multiple sugar-binding protein</fullName>
    </recommendedName>
</protein>
<gene>
    <name evidence="4" type="ORF">SDC9_105732</name>
</gene>
<name>A0A645B0H2_9ZZZZ</name>
<evidence type="ECO:0000313" key="4">
    <source>
        <dbReference type="EMBL" id="MPM58899.1"/>
    </source>
</evidence>
<dbReference type="InterPro" id="IPR006059">
    <property type="entry name" value="SBP"/>
</dbReference>
<dbReference type="PANTHER" id="PTHR43649:SF12">
    <property type="entry name" value="DIACETYLCHITOBIOSE BINDING PROTEIN DASA"/>
    <property type="match status" value="1"/>
</dbReference>
<dbReference type="PROSITE" id="PS01037">
    <property type="entry name" value="SBP_BACTERIAL_1"/>
    <property type="match status" value="1"/>
</dbReference>
<dbReference type="SUPFAM" id="SSF53850">
    <property type="entry name" value="Periplasmic binding protein-like II"/>
    <property type="match status" value="1"/>
</dbReference>
<dbReference type="PANTHER" id="PTHR43649">
    <property type="entry name" value="ARABINOSE-BINDING PROTEIN-RELATED"/>
    <property type="match status" value="1"/>
</dbReference>
<reference evidence="4" key="1">
    <citation type="submission" date="2019-08" db="EMBL/GenBank/DDBJ databases">
        <authorList>
            <person name="Kucharzyk K."/>
            <person name="Murdoch R.W."/>
            <person name="Higgins S."/>
            <person name="Loffler F."/>
        </authorList>
    </citation>
    <scope>NUCLEOTIDE SEQUENCE</scope>
</reference>
<evidence type="ECO:0008006" key="5">
    <source>
        <dbReference type="Google" id="ProtNLM"/>
    </source>
</evidence>
<evidence type="ECO:0000256" key="3">
    <source>
        <dbReference type="ARBA" id="ARBA00022729"/>
    </source>
</evidence>
<organism evidence="4">
    <name type="scientific">bioreactor metagenome</name>
    <dbReference type="NCBI Taxonomy" id="1076179"/>
    <lineage>
        <taxon>unclassified sequences</taxon>
        <taxon>metagenomes</taxon>
        <taxon>ecological metagenomes</taxon>
    </lineage>
</organism>
<keyword evidence="2" id="KW-0813">Transport</keyword>
<dbReference type="AlphaFoldDB" id="A0A645B0H2"/>
<evidence type="ECO:0000256" key="1">
    <source>
        <dbReference type="ARBA" id="ARBA00008520"/>
    </source>
</evidence>
<dbReference type="EMBL" id="VSSQ01017015">
    <property type="protein sequence ID" value="MPM58899.1"/>
    <property type="molecule type" value="Genomic_DNA"/>
</dbReference>
<evidence type="ECO:0000256" key="2">
    <source>
        <dbReference type="ARBA" id="ARBA00022448"/>
    </source>
</evidence>
<comment type="caution">
    <text evidence="4">The sequence shown here is derived from an EMBL/GenBank/DDBJ whole genome shotgun (WGS) entry which is preliminary data.</text>
</comment>
<keyword evidence="3" id="KW-0732">Signal</keyword>
<sequence length="475" mass="53575">MKRSTMILIVGILLVPMVFAAGSKETGKSEVQTIRVFPERFTPGVDRAISTLPPLKAFEEIAQTYEASNPEINIEFYKYMGDVANSTEYLSWITTQSIAGTLPELVMAHSTEIEGFKDNEWFVDLMPYLQKPNPYVPGNKKWIDLFGEKIISTRQSSTGELWSLPISLVATSIFYNKTLFDELGLKAPGTWEEFMHVSKTIKEETDIIPFLFDMSSTNNASWAYRVFLSFLFEPLLPKIDLNHDEIVSSEEFARAVKAGILGGDTPQHREILRLFNEWKDYFQKGFLSKPAPGLFSRGQAAMWWGGIWELLPLEVDPLRTFELGTFYVPRITTATTKLADDSVPMRMIGGASGVQLAVSRSAIDKGLVDQAIDFLMYITTPENNGRITSESKELAPIVIGAKSDPSLESFLEQANNGLTTFIIERFFSPEQINDWFRAMQDYLSGKITLEEATSRIQKVYMAAADLLIEKNKFTF</sequence>
<dbReference type="Pfam" id="PF01547">
    <property type="entry name" value="SBP_bac_1"/>
    <property type="match status" value="1"/>
</dbReference>
<accession>A0A645B0H2</accession>
<comment type="similarity">
    <text evidence="1">Belongs to the bacterial solute-binding protein 1 family.</text>
</comment>
<proteinExistence type="inferred from homology"/>
<dbReference type="Gene3D" id="3.40.190.10">
    <property type="entry name" value="Periplasmic binding protein-like II"/>
    <property type="match status" value="1"/>
</dbReference>
<dbReference type="InterPro" id="IPR050490">
    <property type="entry name" value="Bact_solute-bd_prot1"/>
</dbReference>